<keyword evidence="3" id="KW-1185">Reference proteome</keyword>
<sequence>MWSRSPGPHHSRALVLPNPLPKSFHCVLIDAAVFKAKSPPTLKHTSVKSLVSTSSLLNRPSALHSHSPLPPFNYQSLLRRRPPSQPQHPPRHPSLDQAPSIHAFTRRRPSPHTVPLAYACASPPHCTRSAHTLSSPPSVPTANARTPFTLLQSPQFKSIEIIARLTRWGIN</sequence>
<dbReference type="OrthoDB" id="10618825at2759"/>
<feature type="region of interest" description="Disordered" evidence="1">
    <location>
        <begin position="60"/>
        <end position="97"/>
    </location>
</feature>
<evidence type="ECO:0000313" key="2">
    <source>
        <dbReference type="EMBL" id="PBK80143.1"/>
    </source>
</evidence>
<organism evidence="2 3">
    <name type="scientific">Armillaria gallica</name>
    <name type="common">Bulbous honey fungus</name>
    <name type="synonym">Armillaria bulbosa</name>
    <dbReference type="NCBI Taxonomy" id="47427"/>
    <lineage>
        <taxon>Eukaryota</taxon>
        <taxon>Fungi</taxon>
        <taxon>Dikarya</taxon>
        <taxon>Basidiomycota</taxon>
        <taxon>Agaricomycotina</taxon>
        <taxon>Agaricomycetes</taxon>
        <taxon>Agaricomycetidae</taxon>
        <taxon>Agaricales</taxon>
        <taxon>Marasmiineae</taxon>
        <taxon>Physalacriaceae</taxon>
        <taxon>Armillaria</taxon>
    </lineage>
</organism>
<gene>
    <name evidence="2" type="ORF">ARMGADRAFT_1021124</name>
</gene>
<proteinExistence type="predicted"/>
<reference evidence="3" key="1">
    <citation type="journal article" date="2017" name="Nat. Ecol. Evol.">
        <title>Genome expansion and lineage-specific genetic innovations in the forest pathogenic fungi Armillaria.</title>
        <authorList>
            <person name="Sipos G."/>
            <person name="Prasanna A.N."/>
            <person name="Walter M.C."/>
            <person name="O'Connor E."/>
            <person name="Balint B."/>
            <person name="Krizsan K."/>
            <person name="Kiss B."/>
            <person name="Hess J."/>
            <person name="Varga T."/>
            <person name="Slot J."/>
            <person name="Riley R."/>
            <person name="Boka B."/>
            <person name="Rigling D."/>
            <person name="Barry K."/>
            <person name="Lee J."/>
            <person name="Mihaltcheva S."/>
            <person name="LaButti K."/>
            <person name="Lipzen A."/>
            <person name="Waldron R."/>
            <person name="Moloney N.M."/>
            <person name="Sperisen C."/>
            <person name="Kredics L."/>
            <person name="Vagvoelgyi C."/>
            <person name="Patrignani A."/>
            <person name="Fitzpatrick D."/>
            <person name="Nagy I."/>
            <person name="Doyle S."/>
            <person name="Anderson J.B."/>
            <person name="Grigoriev I.V."/>
            <person name="Gueldener U."/>
            <person name="Muensterkoetter M."/>
            <person name="Nagy L.G."/>
        </authorList>
    </citation>
    <scope>NUCLEOTIDE SEQUENCE [LARGE SCALE GENOMIC DNA]</scope>
    <source>
        <strain evidence="3">Ar21-2</strain>
    </source>
</reference>
<dbReference type="AlphaFoldDB" id="A0A2H3CVM5"/>
<name>A0A2H3CVM5_ARMGA</name>
<evidence type="ECO:0000313" key="3">
    <source>
        <dbReference type="Proteomes" id="UP000217790"/>
    </source>
</evidence>
<accession>A0A2H3CVM5</accession>
<dbReference type="Proteomes" id="UP000217790">
    <property type="component" value="Unassembled WGS sequence"/>
</dbReference>
<dbReference type="EMBL" id="KZ293752">
    <property type="protein sequence ID" value="PBK80143.1"/>
    <property type="molecule type" value="Genomic_DNA"/>
</dbReference>
<dbReference type="InParanoid" id="A0A2H3CVM5"/>
<evidence type="ECO:0000256" key="1">
    <source>
        <dbReference type="SAM" id="MobiDB-lite"/>
    </source>
</evidence>
<protein>
    <submittedName>
        <fullName evidence="2">Uncharacterized protein</fullName>
    </submittedName>
</protein>